<sequence length="489" mass="53840">MSQADVSYSCGSCGYPLNLTSSNRITSGIGSEYRKSIKKGLISFLSVDLSRFTQVDEVHCLPLPWGGHRSKTKLLCRKCGVLIGYGYGDSPALCGFDLANSSNSACEKYYLTSIKDLPEDCLNFIFQRLDCNSDRESFGLTCHRWLRIQNINRRFLQFQCSFTQLDVSSLSQTSPTISSFHLNRLLTRFQLLESLSLSGCTELPDSGLTPLQDYGSRLQTIFLDCCFGITDQGLSLIATGCPLTVISLYRCNITDVGLQNLAKSCSALKDVNLSYCALISDHGIRALSQKCCQLRAVSISFCKGVSGVGFSGCSPTLAYLEAESCKLGPEGITEIVSGGGLEYLNVSNLRWCITGDGLAAIGAGLGTKLRVLNLRMGRLVSSESVAAIAKGCPLLQEWNLALCHEVKIPGWKAVGENCHNLEIIHLNRCRNLCDQGLQALRDGCRQLRIMYINGYYQVSVAAMEMFKWSRSDVQIKEEEITIVPNWPFR</sequence>
<name>A0A438FAZ8_VITVI</name>
<dbReference type="Pfam" id="PF24046">
    <property type="entry name" value="At4g08330"/>
    <property type="match status" value="1"/>
</dbReference>
<dbReference type="Pfam" id="PF00646">
    <property type="entry name" value="F-box"/>
    <property type="match status" value="1"/>
</dbReference>
<dbReference type="Pfam" id="PF13516">
    <property type="entry name" value="LRR_6"/>
    <property type="match status" value="2"/>
</dbReference>
<dbReference type="SUPFAM" id="SSF52047">
    <property type="entry name" value="RNI-like"/>
    <property type="match status" value="1"/>
</dbReference>
<gene>
    <name evidence="2" type="primary">FBL12</name>
    <name evidence="2" type="ORF">CK203_091676</name>
</gene>
<protein>
    <submittedName>
        <fullName evidence="2">F-box/LRR-repeat protein 12</fullName>
    </submittedName>
</protein>
<dbReference type="InterPro" id="IPR001810">
    <property type="entry name" value="F-box_dom"/>
</dbReference>
<dbReference type="InterPro" id="IPR006553">
    <property type="entry name" value="Leu-rich_rpt_Cys-con_subtyp"/>
</dbReference>
<dbReference type="AlphaFoldDB" id="A0A438FAZ8"/>
<dbReference type="InterPro" id="IPR001611">
    <property type="entry name" value="Leu-rich_rpt"/>
</dbReference>
<dbReference type="InterPro" id="IPR032675">
    <property type="entry name" value="LRR_dom_sf"/>
</dbReference>
<dbReference type="InterPro" id="IPR045282">
    <property type="entry name" value="At4g08330-like"/>
</dbReference>
<dbReference type="PANTHER" id="PTHR33674:SF3">
    <property type="entry name" value="YIPPEE DOMAIN-CONTAINING PROTEIN"/>
    <property type="match status" value="1"/>
</dbReference>
<reference evidence="2 3" key="1">
    <citation type="journal article" date="2018" name="PLoS Genet.">
        <title>Population sequencing reveals clonal diversity and ancestral inbreeding in the grapevine cultivar Chardonnay.</title>
        <authorList>
            <person name="Roach M.J."/>
            <person name="Johnson D.L."/>
            <person name="Bohlmann J."/>
            <person name="van Vuuren H.J."/>
            <person name="Jones S.J."/>
            <person name="Pretorius I.S."/>
            <person name="Schmidt S.A."/>
            <person name="Borneman A.R."/>
        </authorList>
    </citation>
    <scope>NUCLEOTIDE SEQUENCE [LARGE SCALE GENOMIC DNA]</scope>
    <source>
        <strain evidence="3">cv. Chardonnay</strain>
        <tissue evidence="2">Leaf</tissue>
    </source>
</reference>
<comment type="caution">
    <text evidence="2">The sequence shown here is derived from an EMBL/GenBank/DDBJ whole genome shotgun (WGS) entry which is preliminary data.</text>
</comment>
<dbReference type="EMBL" id="QGNW01001066">
    <property type="protein sequence ID" value="RVW57139.1"/>
    <property type="molecule type" value="Genomic_DNA"/>
</dbReference>
<evidence type="ECO:0000259" key="1">
    <source>
        <dbReference type="Pfam" id="PF00646"/>
    </source>
</evidence>
<accession>A0A438FAZ8</accession>
<organism evidence="2 3">
    <name type="scientific">Vitis vinifera</name>
    <name type="common">Grape</name>
    <dbReference type="NCBI Taxonomy" id="29760"/>
    <lineage>
        <taxon>Eukaryota</taxon>
        <taxon>Viridiplantae</taxon>
        <taxon>Streptophyta</taxon>
        <taxon>Embryophyta</taxon>
        <taxon>Tracheophyta</taxon>
        <taxon>Spermatophyta</taxon>
        <taxon>Magnoliopsida</taxon>
        <taxon>eudicotyledons</taxon>
        <taxon>Gunneridae</taxon>
        <taxon>Pentapetalae</taxon>
        <taxon>rosids</taxon>
        <taxon>Vitales</taxon>
        <taxon>Vitaceae</taxon>
        <taxon>Viteae</taxon>
        <taxon>Vitis</taxon>
    </lineage>
</organism>
<evidence type="ECO:0000313" key="3">
    <source>
        <dbReference type="Proteomes" id="UP000288805"/>
    </source>
</evidence>
<dbReference type="Proteomes" id="UP000288805">
    <property type="component" value="Unassembled WGS sequence"/>
</dbReference>
<dbReference type="Gene3D" id="3.80.10.10">
    <property type="entry name" value="Ribonuclease Inhibitor"/>
    <property type="match status" value="2"/>
</dbReference>
<dbReference type="CDD" id="cd22159">
    <property type="entry name" value="F-box_AtTIR1-like"/>
    <property type="match status" value="1"/>
</dbReference>
<feature type="domain" description="F-box" evidence="1">
    <location>
        <begin position="115"/>
        <end position="149"/>
    </location>
</feature>
<evidence type="ECO:0000313" key="2">
    <source>
        <dbReference type="EMBL" id="RVW57139.1"/>
    </source>
</evidence>
<proteinExistence type="predicted"/>
<dbReference type="SMART" id="SM00367">
    <property type="entry name" value="LRR_CC"/>
    <property type="match status" value="8"/>
</dbReference>
<dbReference type="PANTHER" id="PTHR33674">
    <property type="entry name" value="METHIONINE-S-OXIDE REDUCTASE"/>
    <property type="match status" value="1"/>
</dbReference>